<evidence type="ECO:0000313" key="1">
    <source>
        <dbReference type="EMBL" id="CAB4016531.1"/>
    </source>
</evidence>
<sequence>MNRMNFNYSLKNIGLPSRTQYQRRLIEKTESVIQRMSWKAHFFLGKQTTNCDEKFGLPSPNNAPMVTQLKDFEDD</sequence>
<dbReference type="OrthoDB" id="5970526at2759"/>
<reference evidence="1" key="1">
    <citation type="submission" date="2020-04" db="EMBL/GenBank/DDBJ databases">
        <authorList>
            <person name="Alioto T."/>
            <person name="Alioto T."/>
            <person name="Gomez Garrido J."/>
        </authorList>
    </citation>
    <scope>NUCLEOTIDE SEQUENCE</scope>
    <source>
        <strain evidence="1">A484AB</strain>
    </source>
</reference>
<accession>A0A7D9ERA9</accession>
<dbReference type="EMBL" id="CACRXK020009156">
    <property type="protein sequence ID" value="CAB4016531.1"/>
    <property type="molecule type" value="Genomic_DNA"/>
</dbReference>
<dbReference type="Proteomes" id="UP001152795">
    <property type="component" value="Unassembled WGS sequence"/>
</dbReference>
<name>A0A7D9ERA9_PARCT</name>
<organism evidence="1 2">
    <name type="scientific">Paramuricea clavata</name>
    <name type="common">Red gorgonian</name>
    <name type="synonym">Violescent sea-whip</name>
    <dbReference type="NCBI Taxonomy" id="317549"/>
    <lineage>
        <taxon>Eukaryota</taxon>
        <taxon>Metazoa</taxon>
        <taxon>Cnidaria</taxon>
        <taxon>Anthozoa</taxon>
        <taxon>Octocorallia</taxon>
        <taxon>Malacalcyonacea</taxon>
        <taxon>Plexauridae</taxon>
        <taxon>Paramuricea</taxon>
    </lineage>
</organism>
<evidence type="ECO:0000313" key="2">
    <source>
        <dbReference type="Proteomes" id="UP001152795"/>
    </source>
</evidence>
<comment type="caution">
    <text evidence="1">The sequence shown here is derived from an EMBL/GenBank/DDBJ whole genome shotgun (WGS) entry which is preliminary data.</text>
</comment>
<gene>
    <name evidence="1" type="ORF">PACLA_8A083073</name>
</gene>
<feature type="non-terminal residue" evidence="1">
    <location>
        <position position="75"/>
    </location>
</feature>
<proteinExistence type="predicted"/>
<protein>
    <submittedName>
        <fullName evidence="1">Uncharacterized protein</fullName>
    </submittedName>
</protein>
<keyword evidence="2" id="KW-1185">Reference proteome</keyword>
<dbReference type="AlphaFoldDB" id="A0A7D9ERA9"/>